<comment type="caution">
    <text evidence="1">The sequence shown here is derived from an EMBL/GenBank/DDBJ whole genome shotgun (WGS) entry which is preliminary data.</text>
</comment>
<sequence>MATEKKPSWCIAITFADEENNGFVTIGGAGWETQAEWEQQWQDIRVSPLGDADPSTLFADKLDLDGDQIDEKRVTAETVEHLLGRPLDELIAEGRAKTPFTMAQLLERDPELAARFRGHRAPAED</sequence>
<dbReference type="AlphaFoldDB" id="A0AB35QYY4"/>
<dbReference type="Proteomes" id="UP001254709">
    <property type="component" value="Unassembled WGS sequence"/>
</dbReference>
<gene>
    <name evidence="1" type="ORF">QNL30_02730</name>
</gene>
<name>A0AB35QYY4_PSEA0</name>
<dbReference type="EMBL" id="JASJMZ010000003">
    <property type="protein sequence ID" value="MDT3239584.1"/>
    <property type="molecule type" value="Genomic_DNA"/>
</dbReference>
<proteinExistence type="predicted"/>
<evidence type="ECO:0000313" key="2">
    <source>
        <dbReference type="Proteomes" id="UP001254709"/>
    </source>
</evidence>
<evidence type="ECO:0000313" key="1">
    <source>
        <dbReference type="EMBL" id="MDT3239584.1"/>
    </source>
</evidence>
<protein>
    <submittedName>
        <fullName evidence="1">Uncharacterized protein</fullName>
    </submittedName>
</protein>
<organism evidence="1 2">
    <name type="scientific">Pseudomonas amygdali pv. morsprunorum</name>
    <dbReference type="NCBI Taxonomy" id="129138"/>
    <lineage>
        <taxon>Bacteria</taxon>
        <taxon>Pseudomonadati</taxon>
        <taxon>Pseudomonadota</taxon>
        <taxon>Gammaproteobacteria</taxon>
        <taxon>Pseudomonadales</taxon>
        <taxon>Pseudomonadaceae</taxon>
        <taxon>Pseudomonas</taxon>
        <taxon>Pseudomonas amygdali</taxon>
    </lineage>
</organism>
<dbReference type="RefSeq" id="WP_312016283.1">
    <property type="nucleotide sequence ID" value="NZ_JASJMZ010000003.1"/>
</dbReference>
<reference evidence="1" key="1">
    <citation type="submission" date="2023-05" db="EMBL/GenBank/DDBJ databases">
        <title>Development of a Genome-informed protocol for detection of Pseudomonas amygdali pv. morsprunorum using LAMP and PCR.</title>
        <authorList>
            <person name="Diaz D."/>
            <person name="Zamorano A."/>
            <person name="Garcia H."/>
            <person name="Ramos C."/>
            <person name="Cui W."/>
            <person name="Carreras C."/>
            <person name="Beltran M.F."/>
            <person name="Sagredo B."/>
            <person name="Pinto M."/>
            <person name="Fiore N."/>
        </authorList>
    </citation>
    <scope>NUCLEOTIDE SEQUENCE</scope>
    <source>
        <strain evidence="1">S2_Pam</strain>
    </source>
</reference>
<accession>A0AB35QYY4</accession>